<sequence length="29" mass="3292">EGTQGGSQRPCADPRLFRWLVVGRLLHEI</sequence>
<dbReference type="EMBL" id="UINC01193008">
    <property type="protein sequence ID" value="SVE08413.1"/>
    <property type="molecule type" value="Genomic_DNA"/>
</dbReference>
<feature type="non-terminal residue" evidence="1">
    <location>
        <position position="29"/>
    </location>
</feature>
<name>A0A383ALE8_9ZZZZ</name>
<gene>
    <name evidence="1" type="ORF">METZ01_LOCUS461267</name>
</gene>
<accession>A0A383ALE8</accession>
<evidence type="ECO:0000313" key="1">
    <source>
        <dbReference type="EMBL" id="SVE08413.1"/>
    </source>
</evidence>
<reference evidence="1" key="1">
    <citation type="submission" date="2018-05" db="EMBL/GenBank/DDBJ databases">
        <authorList>
            <person name="Lanie J.A."/>
            <person name="Ng W.-L."/>
            <person name="Kazmierczak K.M."/>
            <person name="Andrzejewski T.M."/>
            <person name="Davidsen T.M."/>
            <person name="Wayne K.J."/>
            <person name="Tettelin H."/>
            <person name="Glass J.I."/>
            <person name="Rusch D."/>
            <person name="Podicherti R."/>
            <person name="Tsui H.-C.T."/>
            <person name="Winkler M.E."/>
        </authorList>
    </citation>
    <scope>NUCLEOTIDE SEQUENCE</scope>
</reference>
<protein>
    <submittedName>
        <fullName evidence="1">Uncharacterized protein</fullName>
    </submittedName>
</protein>
<organism evidence="1">
    <name type="scientific">marine metagenome</name>
    <dbReference type="NCBI Taxonomy" id="408172"/>
    <lineage>
        <taxon>unclassified sequences</taxon>
        <taxon>metagenomes</taxon>
        <taxon>ecological metagenomes</taxon>
    </lineage>
</organism>
<feature type="non-terminal residue" evidence="1">
    <location>
        <position position="1"/>
    </location>
</feature>
<dbReference type="AlphaFoldDB" id="A0A383ALE8"/>
<proteinExistence type="predicted"/>